<feature type="non-terminal residue" evidence="1">
    <location>
        <position position="1"/>
    </location>
</feature>
<accession>A0A0K2SYJ3</accession>
<protein>
    <submittedName>
        <fullName evidence="1">Uncharacterized protein</fullName>
    </submittedName>
</protein>
<evidence type="ECO:0000313" key="1">
    <source>
        <dbReference type="EMBL" id="CDW18823.1"/>
    </source>
</evidence>
<sequence length="63" mass="6824">QRTAALEFPEGGIGGAVRKPPVHSPDCLFLHVQVTGSVEVEPLSEEEPFHSLIKSVIFILSNI</sequence>
<name>A0A0K2SYJ3_LEPSM</name>
<proteinExistence type="predicted"/>
<dbReference type="EMBL" id="HACA01001462">
    <property type="protein sequence ID" value="CDW18823.1"/>
    <property type="molecule type" value="Transcribed_RNA"/>
</dbReference>
<reference evidence="1" key="1">
    <citation type="submission" date="2014-05" db="EMBL/GenBank/DDBJ databases">
        <authorList>
            <person name="Chronopoulou M."/>
        </authorList>
    </citation>
    <scope>NUCLEOTIDE SEQUENCE</scope>
    <source>
        <tissue evidence="1">Whole organism</tissue>
    </source>
</reference>
<organism evidence="1">
    <name type="scientific">Lepeophtheirus salmonis</name>
    <name type="common">Salmon louse</name>
    <name type="synonym">Caligus salmonis</name>
    <dbReference type="NCBI Taxonomy" id="72036"/>
    <lineage>
        <taxon>Eukaryota</taxon>
        <taxon>Metazoa</taxon>
        <taxon>Ecdysozoa</taxon>
        <taxon>Arthropoda</taxon>
        <taxon>Crustacea</taxon>
        <taxon>Multicrustacea</taxon>
        <taxon>Hexanauplia</taxon>
        <taxon>Copepoda</taxon>
        <taxon>Siphonostomatoida</taxon>
        <taxon>Caligidae</taxon>
        <taxon>Lepeophtheirus</taxon>
    </lineage>
</organism>
<dbReference type="AlphaFoldDB" id="A0A0K2SYJ3"/>